<sequence length="98" mass="11675">MSFTVFLSDDALEDFEDVIDYYGLISETVRTKFIKRFDKTMIILSENPYYQIRYDNIRLKQVKGFPILLHFIVYTETQTVVIYGVRHGKQNPENYPKP</sequence>
<evidence type="ECO:0008006" key="4">
    <source>
        <dbReference type="Google" id="ProtNLM"/>
    </source>
</evidence>
<keyword evidence="1" id="KW-1277">Toxin-antitoxin system</keyword>
<gene>
    <name evidence="2" type="ORF">CHRY9393_03151</name>
</gene>
<dbReference type="InterPro" id="IPR035093">
    <property type="entry name" value="RelE/ParE_toxin_dom_sf"/>
</dbReference>
<evidence type="ECO:0000313" key="3">
    <source>
        <dbReference type="Proteomes" id="UP000445309"/>
    </source>
</evidence>
<proteinExistence type="predicted"/>
<dbReference type="Proteomes" id="UP000445309">
    <property type="component" value="Unassembled WGS sequence"/>
</dbReference>
<dbReference type="AlphaFoldDB" id="A0A6N4XSJ8"/>
<dbReference type="EMBL" id="CACVBY010000105">
    <property type="protein sequence ID" value="CAA7392431.1"/>
    <property type="molecule type" value="Genomic_DNA"/>
</dbReference>
<evidence type="ECO:0000256" key="1">
    <source>
        <dbReference type="ARBA" id="ARBA00022649"/>
    </source>
</evidence>
<evidence type="ECO:0000313" key="2">
    <source>
        <dbReference type="EMBL" id="CAA7392431.1"/>
    </source>
</evidence>
<accession>A0A6N4XSJ8</accession>
<name>A0A6N4XSJ8_9FLAO</name>
<organism evidence="2 3">
    <name type="scientific">Chryseobacterium fistulae</name>
    <dbReference type="NCBI Taxonomy" id="2675058"/>
    <lineage>
        <taxon>Bacteria</taxon>
        <taxon>Pseudomonadati</taxon>
        <taxon>Bacteroidota</taxon>
        <taxon>Flavobacteriia</taxon>
        <taxon>Flavobacteriales</taxon>
        <taxon>Weeksellaceae</taxon>
        <taxon>Chryseobacterium group</taxon>
        <taxon>Chryseobacterium</taxon>
    </lineage>
</organism>
<reference evidence="2 3" key="1">
    <citation type="submission" date="2020-01" db="EMBL/GenBank/DDBJ databases">
        <authorList>
            <person name="Rodrigo-Torres L."/>
            <person name="Arahal R. D."/>
            <person name="Lucena T."/>
        </authorList>
    </citation>
    <scope>NUCLEOTIDE SEQUENCE [LARGE SCALE GENOMIC DNA]</scope>
    <source>
        <strain evidence="2 3">CECT 9393</strain>
    </source>
</reference>
<dbReference type="RefSeq" id="WP_162074112.1">
    <property type="nucleotide sequence ID" value="NZ_CACVBY010000105.1"/>
</dbReference>
<dbReference type="Gene3D" id="3.30.2310.20">
    <property type="entry name" value="RelE-like"/>
    <property type="match status" value="1"/>
</dbReference>
<dbReference type="InterPro" id="IPR007712">
    <property type="entry name" value="RelE/ParE_toxin"/>
</dbReference>
<protein>
    <recommendedName>
        <fullName evidence="4">Type II toxin-antitoxin system RelE/ParE family toxin</fullName>
    </recommendedName>
</protein>
<keyword evidence="3" id="KW-1185">Reference proteome</keyword>
<dbReference type="Pfam" id="PF05016">
    <property type="entry name" value="ParE_toxin"/>
    <property type="match status" value="1"/>
</dbReference>